<keyword evidence="13" id="KW-0496">Mitochondrion</keyword>
<evidence type="ECO:0000313" key="19">
    <source>
        <dbReference type="Proteomes" id="UP000015101"/>
    </source>
</evidence>
<dbReference type="GeneID" id="20216537"/>
<evidence type="ECO:0000256" key="6">
    <source>
        <dbReference type="ARBA" id="ARBA00022660"/>
    </source>
</evidence>
<dbReference type="GO" id="GO:0031966">
    <property type="term" value="C:mitochondrial membrane"/>
    <property type="evidence" value="ECO:0007669"/>
    <property type="project" value="UniProtKB-SubCell"/>
</dbReference>
<dbReference type="GO" id="GO:0042773">
    <property type="term" value="P:ATP synthesis coupled electron transport"/>
    <property type="evidence" value="ECO:0007669"/>
    <property type="project" value="InterPro"/>
</dbReference>
<dbReference type="Pfam" id="PF00420">
    <property type="entry name" value="Oxidored_q2"/>
    <property type="match status" value="1"/>
</dbReference>
<dbReference type="OrthoDB" id="6146597at2759"/>
<evidence type="ECO:0000256" key="2">
    <source>
        <dbReference type="ARBA" id="ARBA00010519"/>
    </source>
</evidence>
<sequence length="108" mass="12403">MNSENKFILNFNKLNVNQKILLPIIAITNLIIFKTHFLHILLCLEVLTLRILLYLSFFITLFNTPVPLLRVIILTLGACEARLGLTLLVIIVRLYGNDIIKNISLRKC</sequence>
<accession>T1G640</accession>
<dbReference type="Gene3D" id="1.10.287.3510">
    <property type="match status" value="1"/>
</dbReference>
<name>T1G640_HELRO</name>
<comment type="subcellular location">
    <subcellularLocation>
        <location evidence="1">Mitochondrion membrane</location>
        <topology evidence="1">Multi-pass membrane protein</topology>
    </subcellularLocation>
</comment>
<gene>
    <name evidence="18" type="primary">20216537</name>
    <name evidence="17" type="ORF">HELRODRAFT_85898</name>
</gene>
<evidence type="ECO:0000256" key="5">
    <source>
        <dbReference type="ARBA" id="ARBA00022448"/>
    </source>
</evidence>
<evidence type="ECO:0000256" key="8">
    <source>
        <dbReference type="ARBA" id="ARBA00022967"/>
    </source>
</evidence>
<dbReference type="PANTHER" id="PTHR11434">
    <property type="entry name" value="NADH-UBIQUINONE OXIDOREDUCTASE SUBUNIT ND4L"/>
    <property type="match status" value="1"/>
</dbReference>
<feature type="transmembrane region" description="Helical" evidence="16">
    <location>
        <begin position="20"/>
        <end position="42"/>
    </location>
</feature>
<evidence type="ECO:0000256" key="10">
    <source>
        <dbReference type="ARBA" id="ARBA00022989"/>
    </source>
</evidence>
<evidence type="ECO:0000256" key="4">
    <source>
        <dbReference type="ARBA" id="ARBA00016612"/>
    </source>
</evidence>
<evidence type="ECO:0000256" key="11">
    <source>
        <dbReference type="ARBA" id="ARBA00023027"/>
    </source>
</evidence>
<comment type="similarity">
    <text evidence="2">Belongs to the complex I subunit 4L family.</text>
</comment>
<evidence type="ECO:0000256" key="9">
    <source>
        <dbReference type="ARBA" id="ARBA00022982"/>
    </source>
</evidence>
<dbReference type="STRING" id="6412.T1G640"/>
<dbReference type="InterPro" id="IPR001133">
    <property type="entry name" value="NADH_UbQ_OxRdtase_chain4L/K"/>
</dbReference>
<keyword evidence="6" id="KW-0679">Respiratory chain</keyword>
<evidence type="ECO:0000256" key="1">
    <source>
        <dbReference type="ARBA" id="ARBA00004225"/>
    </source>
</evidence>
<keyword evidence="7 16" id="KW-0812">Transmembrane</keyword>
<dbReference type="RefSeq" id="XP_009024778.1">
    <property type="nucleotide sequence ID" value="XM_009026530.1"/>
</dbReference>
<keyword evidence="12" id="KW-0830">Ubiquinone</keyword>
<dbReference type="PANTHER" id="PTHR11434:SF0">
    <property type="entry name" value="NADH-UBIQUINONE OXIDOREDUCTASE CHAIN 4L"/>
    <property type="match status" value="1"/>
</dbReference>
<dbReference type="GO" id="GO:0045271">
    <property type="term" value="C:respiratory chain complex I"/>
    <property type="evidence" value="ECO:0000318"/>
    <property type="project" value="GO_Central"/>
</dbReference>
<dbReference type="InParanoid" id="T1G640"/>
<keyword evidence="10 16" id="KW-1133">Transmembrane helix</keyword>
<dbReference type="EC" id="7.1.1.2" evidence="3"/>
<keyword evidence="9" id="KW-0249">Electron transport</keyword>
<dbReference type="EMBL" id="KB097456">
    <property type="protein sequence ID" value="ESN96996.1"/>
    <property type="molecule type" value="Genomic_DNA"/>
</dbReference>
<proteinExistence type="inferred from homology"/>
<dbReference type="KEGG" id="hro:HELRODRAFT_85898"/>
<keyword evidence="19" id="KW-1185">Reference proteome</keyword>
<reference evidence="19" key="1">
    <citation type="submission" date="2012-12" db="EMBL/GenBank/DDBJ databases">
        <authorList>
            <person name="Hellsten U."/>
            <person name="Grimwood J."/>
            <person name="Chapman J.A."/>
            <person name="Shapiro H."/>
            <person name="Aerts A."/>
            <person name="Otillar R.P."/>
            <person name="Terry A.Y."/>
            <person name="Boore J.L."/>
            <person name="Simakov O."/>
            <person name="Marletaz F."/>
            <person name="Cho S.-J."/>
            <person name="Edsinger-Gonzales E."/>
            <person name="Havlak P."/>
            <person name="Kuo D.-H."/>
            <person name="Larsson T."/>
            <person name="Lv J."/>
            <person name="Arendt D."/>
            <person name="Savage R."/>
            <person name="Osoegawa K."/>
            <person name="de Jong P."/>
            <person name="Lindberg D.R."/>
            <person name="Seaver E.C."/>
            <person name="Weisblat D.A."/>
            <person name="Putnam N.H."/>
            <person name="Grigoriev I.V."/>
            <person name="Rokhsar D.S."/>
        </authorList>
    </citation>
    <scope>NUCLEOTIDE SEQUENCE</scope>
</reference>
<evidence type="ECO:0000313" key="17">
    <source>
        <dbReference type="EMBL" id="ESN96996.1"/>
    </source>
</evidence>
<evidence type="ECO:0000256" key="15">
    <source>
        <dbReference type="ARBA" id="ARBA00031586"/>
    </source>
</evidence>
<dbReference type="EMBL" id="AMQM01006439">
    <property type="status" value="NOT_ANNOTATED_CDS"/>
    <property type="molecule type" value="Genomic_DNA"/>
</dbReference>
<dbReference type="GO" id="GO:0008137">
    <property type="term" value="F:NADH dehydrogenase (ubiquinone) activity"/>
    <property type="evidence" value="ECO:0007669"/>
    <property type="project" value="UniProtKB-EC"/>
</dbReference>
<keyword evidence="11" id="KW-0520">NAD</keyword>
<feature type="transmembrane region" description="Helical" evidence="16">
    <location>
        <begin position="49"/>
        <end position="66"/>
    </location>
</feature>
<keyword evidence="8" id="KW-1278">Translocase</keyword>
<evidence type="ECO:0000256" key="12">
    <source>
        <dbReference type="ARBA" id="ARBA00023075"/>
    </source>
</evidence>
<keyword evidence="14 16" id="KW-0472">Membrane</keyword>
<dbReference type="AlphaFoldDB" id="T1G640"/>
<evidence type="ECO:0000256" key="13">
    <source>
        <dbReference type="ARBA" id="ARBA00023128"/>
    </source>
</evidence>
<reference evidence="17 19" key="2">
    <citation type="journal article" date="2013" name="Nature">
        <title>Insights into bilaterian evolution from three spiralian genomes.</title>
        <authorList>
            <person name="Simakov O."/>
            <person name="Marletaz F."/>
            <person name="Cho S.J."/>
            <person name="Edsinger-Gonzales E."/>
            <person name="Havlak P."/>
            <person name="Hellsten U."/>
            <person name="Kuo D.H."/>
            <person name="Larsson T."/>
            <person name="Lv J."/>
            <person name="Arendt D."/>
            <person name="Savage R."/>
            <person name="Osoegawa K."/>
            <person name="de Jong P."/>
            <person name="Grimwood J."/>
            <person name="Chapman J.A."/>
            <person name="Shapiro H."/>
            <person name="Aerts A."/>
            <person name="Otillar R.P."/>
            <person name="Terry A.Y."/>
            <person name="Boore J.L."/>
            <person name="Grigoriev I.V."/>
            <person name="Lindberg D.R."/>
            <person name="Seaver E.C."/>
            <person name="Weisblat D.A."/>
            <person name="Putnam N.H."/>
            <person name="Rokhsar D.S."/>
        </authorList>
    </citation>
    <scope>NUCLEOTIDE SEQUENCE</scope>
</reference>
<dbReference type="Proteomes" id="UP000015101">
    <property type="component" value="Unassembled WGS sequence"/>
</dbReference>
<protein>
    <recommendedName>
        <fullName evidence="4">NADH-ubiquinone oxidoreductase chain 4L</fullName>
        <ecNumber evidence="3">7.1.1.2</ecNumber>
    </recommendedName>
    <alternativeName>
        <fullName evidence="15">NADH dehydrogenase subunit 4L</fullName>
    </alternativeName>
</protein>
<keyword evidence="5" id="KW-0813">Transport</keyword>
<dbReference type="EnsemblMetazoa" id="HelroT85898">
    <property type="protein sequence ID" value="HelroP85898"/>
    <property type="gene ID" value="HelroG85898"/>
</dbReference>
<dbReference type="GO" id="GO:0016651">
    <property type="term" value="F:oxidoreductase activity, acting on NAD(P)H"/>
    <property type="evidence" value="ECO:0007669"/>
    <property type="project" value="InterPro"/>
</dbReference>
<evidence type="ECO:0000256" key="7">
    <source>
        <dbReference type="ARBA" id="ARBA00022692"/>
    </source>
</evidence>
<organism evidence="18 19">
    <name type="scientific">Helobdella robusta</name>
    <name type="common">Californian leech</name>
    <dbReference type="NCBI Taxonomy" id="6412"/>
    <lineage>
        <taxon>Eukaryota</taxon>
        <taxon>Metazoa</taxon>
        <taxon>Spiralia</taxon>
        <taxon>Lophotrochozoa</taxon>
        <taxon>Annelida</taxon>
        <taxon>Clitellata</taxon>
        <taxon>Hirudinea</taxon>
        <taxon>Rhynchobdellida</taxon>
        <taxon>Glossiphoniidae</taxon>
        <taxon>Helobdella</taxon>
    </lineage>
</organism>
<dbReference type="HOGENOM" id="CLU_182394_0_0_1"/>
<evidence type="ECO:0000256" key="3">
    <source>
        <dbReference type="ARBA" id="ARBA00012944"/>
    </source>
</evidence>
<reference evidence="18" key="3">
    <citation type="submission" date="2015-06" db="UniProtKB">
        <authorList>
            <consortium name="EnsemblMetazoa"/>
        </authorList>
    </citation>
    <scope>IDENTIFICATION</scope>
</reference>
<dbReference type="InterPro" id="IPR039428">
    <property type="entry name" value="NUOK/Mnh_C1-like"/>
</dbReference>
<evidence type="ECO:0000256" key="14">
    <source>
        <dbReference type="ARBA" id="ARBA00023136"/>
    </source>
</evidence>
<evidence type="ECO:0000313" key="18">
    <source>
        <dbReference type="EnsemblMetazoa" id="HelroP85898"/>
    </source>
</evidence>
<evidence type="ECO:0000256" key="16">
    <source>
        <dbReference type="SAM" id="Phobius"/>
    </source>
</evidence>
<dbReference type="CTD" id="20216537"/>